<feature type="domain" description="Integral membrane bound transporter" evidence="6">
    <location>
        <begin position="352"/>
        <end position="470"/>
    </location>
</feature>
<evidence type="ECO:0000256" key="5">
    <source>
        <dbReference type="SAM" id="Phobius"/>
    </source>
</evidence>
<feature type="transmembrane region" description="Helical" evidence="5">
    <location>
        <begin position="431"/>
        <end position="451"/>
    </location>
</feature>
<dbReference type="AlphaFoldDB" id="A0A318HKL1"/>
<dbReference type="InterPro" id="IPR049453">
    <property type="entry name" value="Memb_transporter_dom"/>
</dbReference>
<feature type="transmembrane region" description="Helical" evidence="5">
    <location>
        <begin position="92"/>
        <end position="111"/>
    </location>
</feature>
<keyword evidence="8" id="KW-1185">Reference proteome</keyword>
<evidence type="ECO:0000259" key="6">
    <source>
        <dbReference type="Pfam" id="PF13515"/>
    </source>
</evidence>
<evidence type="ECO:0000256" key="3">
    <source>
        <dbReference type="ARBA" id="ARBA00022989"/>
    </source>
</evidence>
<protein>
    <submittedName>
        <fullName evidence="7">Putative membrane protein YccC</fullName>
    </submittedName>
</protein>
<reference evidence="8" key="1">
    <citation type="submission" date="2018-05" db="EMBL/GenBank/DDBJ databases">
        <authorList>
            <person name="Deangelis K."/>
            <person name="Huntemann M."/>
            <person name="Clum A."/>
            <person name="Pillay M."/>
            <person name="Palaniappan K."/>
            <person name="Varghese N."/>
            <person name="Mikhailova N."/>
            <person name="Stamatis D."/>
            <person name="Reddy T."/>
            <person name="Daum C."/>
            <person name="Shapiro N."/>
            <person name="Ivanova N."/>
            <person name="Kyrpides N."/>
            <person name="Woyke T."/>
        </authorList>
    </citation>
    <scope>NUCLEOTIDE SEQUENCE [LARGE SCALE GENOMIC DNA]</scope>
    <source>
        <strain evidence="8">GAS496</strain>
    </source>
</reference>
<feature type="transmembrane region" description="Helical" evidence="5">
    <location>
        <begin position="457"/>
        <end position="475"/>
    </location>
</feature>
<keyword evidence="4 5" id="KW-0472">Membrane</keyword>
<dbReference type="Pfam" id="PF13515">
    <property type="entry name" value="FUSC_2"/>
    <property type="match status" value="1"/>
</dbReference>
<organism evidence="7 8">
    <name type="scientific">Mycolicibacterium moriokaense</name>
    <dbReference type="NCBI Taxonomy" id="39691"/>
    <lineage>
        <taxon>Bacteria</taxon>
        <taxon>Bacillati</taxon>
        <taxon>Actinomycetota</taxon>
        <taxon>Actinomycetes</taxon>
        <taxon>Mycobacteriales</taxon>
        <taxon>Mycobacteriaceae</taxon>
        <taxon>Mycolicibacterium</taxon>
    </lineage>
</organism>
<name>A0A318HKL1_9MYCO</name>
<dbReference type="OrthoDB" id="3816110at2"/>
<keyword evidence="2 5" id="KW-0812">Transmembrane</keyword>
<dbReference type="GO" id="GO:0016020">
    <property type="term" value="C:membrane"/>
    <property type="evidence" value="ECO:0007669"/>
    <property type="project" value="UniProtKB-SubCell"/>
</dbReference>
<evidence type="ECO:0000256" key="2">
    <source>
        <dbReference type="ARBA" id="ARBA00022692"/>
    </source>
</evidence>
<dbReference type="EMBL" id="QJJU01000003">
    <property type="protein sequence ID" value="PXX11187.1"/>
    <property type="molecule type" value="Genomic_DNA"/>
</dbReference>
<feature type="transmembrane region" description="Helical" evidence="5">
    <location>
        <begin position="381"/>
        <end position="402"/>
    </location>
</feature>
<evidence type="ECO:0000256" key="1">
    <source>
        <dbReference type="ARBA" id="ARBA00004141"/>
    </source>
</evidence>
<keyword evidence="3 5" id="KW-1133">Transmembrane helix</keyword>
<proteinExistence type="predicted"/>
<feature type="transmembrane region" description="Helical" evidence="5">
    <location>
        <begin position="67"/>
        <end position="86"/>
    </location>
</feature>
<dbReference type="Proteomes" id="UP000247781">
    <property type="component" value="Unassembled WGS sequence"/>
</dbReference>
<sequence length="658" mass="68065">MTNGGRVINALQLTTPDVGAVSRSMLGVLAVVAVAVASGSPSAAVWAAGAAAIAGAVAMQDSPAGRVSLVIVVSLQMGAVVLLGALVASNNAVFIAGVAVWCFVAGMEWALGSRPGMVAAATAGLLVISPPVAPSISAVVLSTVLTVAAGCVQAALIAVWPPQRWRGQRDALTRAYRELAADARRVAADREASVDVAPLTWLREVFVDSEAIQRPLAYHGGYRLPERITATLESLRGSDDGVSQLLCPAADFLDAIANHNRTARRDAEYALARVDVAAAAVAGPQAAGAQRFSQQLHEAFASRFGEFRRPDLIGSVLAAVGEMRGHLTWTSPVLRHAVRLSSATALAMTADRFGGVPQGHWIALTVLMVLRPETAHTYTRCVGRAAGIAGGVVVASALTLVWQPTGSSAAVVAVVFLAVTYGVTRFGYVAVSTALAASVAFLLDIDAAAAGPPIEDVLFAVVIGCSLAVVAHVVLPDHGLIRLHQRAGELLKSEIDYAAAVVKAFVHELDHPAEALSAAWQRAFRARAAFEAASGATRADSRELRRWLRSYRAALNAVTSACTSLEGSLSSAPTTALTPEFVAAVDDYVDALRGAPPSPATPWTVDIDELTAASRQVHEQGLQLTGDNAAARVLVAEVATITSSLSGIAATREPTAAG</sequence>
<reference evidence="7 8" key="2">
    <citation type="submission" date="2018-06" db="EMBL/GenBank/DDBJ databases">
        <title>Sequencing of bacterial isolates from soil warming experiment in Harvard Forest, Massachusetts, USA.</title>
        <authorList>
            <person name="Deangelis K.PhD."/>
        </authorList>
    </citation>
    <scope>NUCLEOTIDE SEQUENCE [LARGE SCALE GENOMIC DNA]</scope>
    <source>
        <strain evidence="7 8">GAS496</strain>
    </source>
</reference>
<feature type="transmembrane region" description="Helical" evidence="5">
    <location>
        <begin position="139"/>
        <end position="160"/>
    </location>
</feature>
<gene>
    <name evidence="7" type="ORF">C8E89_103276</name>
</gene>
<evidence type="ECO:0000256" key="4">
    <source>
        <dbReference type="ARBA" id="ARBA00023136"/>
    </source>
</evidence>
<evidence type="ECO:0000313" key="7">
    <source>
        <dbReference type="EMBL" id="PXX11187.1"/>
    </source>
</evidence>
<dbReference type="RefSeq" id="WP_110315254.1">
    <property type="nucleotide sequence ID" value="NZ_QJJU01000003.1"/>
</dbReference>
<comment type="subcellular location">
    <subcellularLocation>
        <location evidence="1">Membrane</location>
        <topology evidence="1">Multi-pass membrane protein</topology>
    </subcellularLocation>
</comment>
<accession>A0A318HKL1</accession>
<evidence type="ECO:0000313" key="8">
    <source>
        <dbReference type="Proteomes" id="UP000247781"/>
    </source>
</evidence>
<comment type="caution">
    <text evidence="7">The sequence shown here is derived from an EMBL/GenBank/DDBJ whole genome shotgun (WGS) entry which is preliminary data.</text>
</comment>